<feature type="transmembrane region" description="Helical" evidence="8">
    <location>
        <begin position="37"/>
        <end position="58"/>
    </location>
</feature>
<feature type="transmembrane region" description="Helical" evidence="8">
    <location>
        <begin position="249"/>
        <end position="268"/>
    </location>
</feature>
<evidence type="ECO:0000256" key="2">
    <source>
        <dbReference type="ARBA" id="ARBA00005346"/>
    </source>
</evidence>
<dbReference type="STRING" id="429728.SAMN05216456_3410"/>
<feature type="transmembrane region" description="Helical" evidence="8">
    <location>
        <begin position="280"/>
        <end position="303"/>
    </location>
</feature>
<evidence type="ECO:0000256" key="4">
    <source>
        <dbReference type="ARBA" id="ARBA00022692"/>
    </source>
</evidence>
<evidence type="ECO:0000256" key="7">
    <source>
        <dbReference type="RuleBase" id="RU000320"/>
    </source>
</evidence>
<feature type="transmembrane region" description="Helical" evidence="8">
    <location>
        <begin position="138"/>
        <end position="158"/>
    </location>
</feature>
<dbReference type="GO" id="GO:0008137">
    <property type="term" value="F:NADH dehydrogenase (ubiquinone) activity"/>
    <property type="evidence" value="ECO:0007669"/>
    <property type="project" value="InterPro"/>
</dbReference>
<keyword evidence="11" id="KW-1185">Reference proteome</keyword>
<dbReference type="Proteomes" id="UP000199074">
    <property type="component" value="Unassembled WGS sequence"/>
</dbReference>
<dbReference type="EMBL" id="FPCK01000004">
    <property type="protein sequence ID" value="SFV38403.1"/>
    <property type="molecule type" value="Genomic_DNA"/>
</dbReference>
<dbReference type="PANTHER" id="PTHR42703:SF1">
    <property type="entry name" value="NA(+)_H(+) ANTIPORTER SUBUNIT D1"/>
    <property type="match status" value="1"/>
</dbReference>
<feature type="transmembrane region" description="Helical" evidence="8">
    <location>
        <begin position="442"/>
        <end position="471"/>
    </location>
</feature>
<feature type="domain" description="NADH:quinone oxidoreductase/Mrp antiporter transmembrane" evidence="9">
    <location>
        <begin position="133"/>
        <end position="435"/>
    </location>
</feature>
<evidence type="ECO:0000256" key="3">
    <source>
        <dbReference type="ARBA" id="ARBA00022475"/>
    </source>
</evidence>
<feature type="transmembrane region" description="Helical" evidence="8">
    <location>
        <begin position="165"/>
        <end position="187"/>
    </location>
</feature>
<gene>
    <name evidence="10" type="ORF">SAMN05216456_3410</name>
</gene>
<evidence type="ECO:0000256" key="1">
    <source>
        <dbReference type="ARBA" id="ARBA00004651"/>
    </source>
</evidence>
<organism evidence="10 11">
    <name type="scientific">Devosia crocina</name>
    <dbReference type="NCBI Taxonomy" id="429728"/>
    <lineage>
        <taxon>Bacteria</taxon>
        <taxon>Pseudomonadati</taxon>
        <taxon>Pseudomonadota</taxon>
        <taxon>Alphaproteobacteria</taxon>
        <taxon>Hyphomicrobiales</taxon>
        <taxon>Devosiaceae</taxon>
        <taxon>Devosia</taxon>
    </lineage>
</organism>
<dbReference type="NCBIfam" id="NF009309">
    <property type="entry name" value="PRK12666.1"/>
    <property type="match status" value="1"/>
</dbReference>
<keyword evidence="6 8" id="KW-0472">Membrane</keyword>
<dbReference type="PRINTS" id="PR01437">
    <property type="entry name" value="NUOXDRDTASE4"/>
</dbReference>
<name>A0A1I7NUZ3_9HYPH</name>
<dbReference type="InterPro" id="IPR050586">
    <property type="entry name" value="CPA3_Na-H_Antiporter_D"/>
</dbReference>
<protein>
    <submittedName>
        <fullName evidence="10">Multicomponent K+:H+ antiporter subunit D</fullName>
    </submittedName>
</protein>
<evidence type="ECO:0000313" key="10">
    <source>
        <dbReference type="EMBL" id="SFV38403.1"/>
    </source>
</evidence>
<comment type="similarity">
    <text evidence="2">Belongs to the CPA3 antiporters (TC 2.A.63) subunit D family.</text>
</comment>
<comment type="subcellular location">
    <subcellularLocation>
        <location evidence="1">Cell membrane</location>
        <topology evidence="1">Multi-pass membrane protein</topology>
    </subcellularLocation>
    <subcellularLocation>
        <location evidence="7">Membrane</location>
        <topology evidence="7">Multi-pass membrane protein</topology>
    </subcellularLocation>
</comment>
<dbReference type="GO" id="GO:0005886">
    <property type="term" value="C:plasma membrane"/>
    <property type="evidence" value="ECO:0007669"/>
    <property type="project" value="UniProtKB-SubCell"/>
</dbReference>
<proteinExistence type="inferred from homology"/>
<feature type="transmembrane region" description="Helical" evidence="8">
    <location>
        <begin position="78"/>
        <end position="103"/>
    </location>
</feature>
<evidence type="ECO:0000256" key="8">
    <source>
        <dbReference type="SAM" id="Phobius"/>
    </source>
</evidence>
<dbReference type="GO" id="GO:0042773">
    <property type="term" value="P:ATP synthesis coupled electron transport"/>
    <property type="evidence" value="ECO:0007669"/>
    <property type="project" value="InterPro"/>
</dbReference>
<feature type="transmembrane region" description="Helical" evidence="8">
    <location>
        <begin position="310"/>
        <end position="328"/>
    </location>
</feature>
<feature type="transmembrane region" description="Helical" evidence="8">
    <location>
        <begin position="399"/>
        <end position="422"/>
    </location>
</feature>
<dbReference type="PANTHER" id="PTHR42703">
    <property type="entry name" value="NADH DEHYDROGENASE"/>
    <property type="match status" value="1"/>
</dbReference>
<keyword evidence="3" id="KW-1003">Cell membrane</keyword>
<keyword evidence="5 8" id="KW-1133">Transmembrane helix</keyword>
<feature type="transmembrane region" description="Helical" evidence="8">
    <location>
        <begin position="334"/>
        <end position="354"/>
    </location>
</feature>
<dbReference type="AlphaFoldDB" id="A0A1I7NUZ3"/>
<evidence type="ECO:0000256" key="6">
    <source>
        <dbReference type="ARBA" id="ARBA00023136"/>
    </source>
</evidence>
<feature type="transmembrane region" description="Helical" evidence="8">
    <location>
        <begin position="6"/>
        <end position="25"/>
    </location>
</feature>
<evidence type="ECO:0000256" key="5">
    <source>
        <dbReference type="ARBA" id="ARBA00022989"/>
    </source>
</evidence>
<sequence>MNGVNHIAILPVLVPLLAIIANILLGDQRAKSRVLGLNIGFSGLLLAVSAMLFALQFGAEGIATAVYPLGNWPVPFGIVLVADRLAALMVLTTSILAMAVMLFASARWYRRGTNFFPLFHALTMGLNGAFLTGDLFNLFVFFELLLAASYGLVLFGGGRNQVRAALHYIAINLVASFLFLIGVALIYGSTGTLNMADIARALPAIAAEDRGLFEAGAAVLGIAFLIKAGAWPLHFWLPNTYSVAPPPVAAMFAIMTKVGFYAILRLWTLVFAGGTAEEAAFGQAVLLVLGFATLAYGSVGVLSCKSLDRLASYLILVSAGTLLLSVGYNDPGVTGGGLYYAVVATLAAGALFLLKDILDQILPSEAQVLAVSLELYGDEEEELDEDQEVSRTIPAAATIVSLCFVVVGLIMAGLPPLSGFLAKFAMISSAFSADDAPTAATWWFMGAMVGSGLLVLVSMVRNGINIFWVSLPEGDIRLRPMEIAPVVVLLLLCLLMAVAAGPVLEAMTETAMALHTSAPYVEAVFAGGEAQ</sequence>
<reference evidence="10 11" key="1">
    <citation type="submission" date="2016-10" db="EMBL/GenBank/DDBJ databases">
        <authorList>
            <person name="de Groot N.N."/>
        </authorList>
    </citation>
    <scope>NUCLEOTIDE SEQUENCE [LARGE SCALE GENOMIC DNA]</scope>
    <source>
        <strain evidence="10 11">IPL20</strain>
    </source>
</reference>
<evidence type="ECO:0000313" key="11">
    <source>
        <dbReference type="Proteomes" id="UP000199074"/>
    </source>
</evidence>
<dbReference type="Pfam" id="PF00361">
    <property type="entry name" value="Proton_antipo_M"/>
    <property type="match status" value="1"/>
</dbReference>
<feature type="transmembrane region" description="Helical" evidence="8">
    <location>
        <begin position="217"/>
        <end position="237"/>
    </location>
</feature>
<dbReference type="InterPro" id="IPR001750">
    <property type="entry name" value="ND/Mrp_TM"/>
</dbReference>
<keyword evidence="4 7" id="KW-0812">Transmembrane</keyword>
<accession>A0A1I7NUZ3</accession>
<feature type="transmembrane region" description="Helical" evidence="8">
    <location>
        <begin position="483"/>
        <end position="504"/>
    </location>
</feature>
<evidence type="ECO:0000259" key="9">
    <source>
        <dbReference type="Pfam" id="PF00361"/>
    </source>
</evidence>
<dbReference type="InterPro" id="IPR003918">
    <property type="entry name" value="NADH_UbQ_OxRdtase"/>
</dbReference>